<evidence type="ECO:0000256" key="11">
    <source>
        <dbReference type="ARBA" id="ARBA00023264"/>
    </source>
</evidence>
<comment type="catalytic activity">
    <reaction evidence="12">
        <text>2 a 1,2-diacyl-sn-glycero-3-phospho-(1'-sn-glycerol) = a cardiolipin + glycerol</text>
        <dbReference type="Rhea" id="RHEA:31451"/>
        <dbReference type="ChEBI" id="CHEBI:17754"/>
        <dbReference type="ChEBI" id="CHEBI:62237"/>
        <dbReference type="ChEBI" id="CHEBI:64716"/>
    </reaction>
</comment>
<feature type="active site" evidence="12">
    <location>
        <position position="221"/>
    </location>
</feature>
<evidence type="ECO:0000256" key="8">
    <source>
        <dbReference type="ARBA" id="ARBA00023098"/>
    </source>
</evidence>
<dbReference type="GO" id="GO:0005886">
    <property type="term" value="C:plasma membrane"/>
    <property type="evidence" value="ECO:0007669"/>
    <property type="project" value="UniProtKB-SubCell"/>
</dbReference>
<feature type="transmembrane region" description="Helical" evidence="12">
    <location>
        <begin position="6"/>
        <end position="26"/>
    </location>
</feature>
<keyword evidence="9 12" id="KW-0472">Membrane</keyword>
<gene>
    <name evidence="15" type="primary">cls</name>
    <name evidence="15" type="ORF">POREN0001_0524</name>
</gene>
<dbReference type="InterPro" id="IPR022924">
    <property type="entry name" value="Cardiolipin_synthase"/>
</dbReference>
<feature type="transmembrane region" description="Helical" evidence="12">
    <location>
        <begin position="38"/>
        <end position="56"/>
    </location>
</feature>
<keyword evidence="3 12" id="KW-0444">Lipid biosynthesis</keyword>
<feature type="active site" evidence="12">
    <location>
        <position position="404"/>
    </location>
</feature>
<dbReference type="InterPro" id="IPR025202">
    <property type="entry name" value="PLD-like_dom"/>
</dbReference>
<evidence type="ECO:0000259" key="14">
    <source>
        <dbReference type="PROSITE" id="PS50035"/>
    </source>
</evidence>
<dbReference type="RefSeq" id="WP_004332485.1">
    <property type="nucleotide sequence ID" value="NZ_ACNN01000007.1"/>
</dbReference>
<keyword evidence="4 12" id="KW-0808">Transferase</keyword>
<evidence type="ECO:0000256" key="9">
    <source>
        <dbReference type="ARBA" id="ARBA00023136"/>
    </source>
</evidence>
<dbReference type="STRING" id="553175.POREN0001_0524"/>
<evidence type="ECO:0000256" key="1">
    <source>
        <dbReference type="ARBA" id="ARBA00004651"/>
    </source>
</evidence>
<keyword evidence="15" id="KW-0378">Hydrolase</keyword>
<feature type="domain" description="PLD phosphodiesterase" evidence="14">
    <location>
        <begin position="392"/>
        <end position="419"/>
    </location>
</feature>
<dbReference type="Gene3D" id="3.30.870.10">
    <property type="entry name" value="Endonuclease Chain A"/>
    <property type="match status" value="2"/>
</dbReference>
<keyword evidence="5 12" id="KW-0812">Transmembrane</keyword>
<keyword evidence="6" id="KW-0677">Repeat</keyword>
<dbReference type="InterPro" id="IPR027379">
    <property type="entry name" value="CLS_N"/>
</dbReference>
<sequence>MWSEVTSIIFSAIYLVVALGIALVVISENRNPIKALSWVMVVLLIPAVGIILYYFFGQDLRHTHTIHRKIYRRLSSVPYSFEDYAIVSKPILQKPQYRPVEQLCERLGDSPVLAAQEIKIFTTGHDKFEALFADIRAAKQHIHLQYYAIESDRLGNQLADLLIQKVRDGVIVRILYDDVGSWGARRSFWKRMRKAGVQVYPFMKVVIPYLSSRVNYRNHRKLAIIDGEIGYMGGMNIADRYYYGNEMGPWRDTHFRLTGGIVAELQTAFLIDWFLITRRVVHLRDYFPKRLTTGDAPLIPMQFFLGSPMGAWRSIEQAINYLILRATRHICIETPYFLPTQTLNEALSMAALGGVEVNLLIPRKGDVLASHLASLSYLDGLMEAGVHIYFYKAGFLHSKFLTIDGEVALVGSANMDFRSFEHNFECASIIYEAGFTQQLEEIFAQDLDNSEPVIPARWRTRKRWRRFCESIMRLFSPLL</sequence>
<evidence type="ECO:0000313" key="16">
    <source>
        <dbReference type="Proteomes" id="UP000004295"/>
    </source>
</evidence>
<dbReference type="PANTHER" id="PTHR21248:SF22">
    <property type="entry name" value="PHOSPHOLIPASE D"/>
    <property type="match status" value="1"/>
</dbReference>
<dbReference type="EMBL" id="ACNN01000007">
    <property type="protein sequence ID" value="EEN83419.1"/>
    <property type="molecule type" value="Genomic_DNA"/>
</dbReference>
<dbReference type="HAMAP" id="MF_01916">
    <property type="entry name" value="Cardiolipin_synth_Cls"/>
    <property type="match status" value="1"/>
</dbReference>
<comment type="function">
    <text evidence="12">Catalyzes the reversible phosphatidyl group transfer from one phosphatidylglycerol molecule to another to form cardiolipin (CL) (diphosphatidylglycerol) and glycerol.</text>
</comment>
<dbReference type="PROSITE" id="PS50035">
    <property type="entry name" value="PLD"/>
    <property type="match status" value="2"/>
</dbReference>
<dbReference type="GO" id="GO:0008808">
    <property type="term" value="F:cardiolipin synthase activity"/>
    <property type="evidence" value="ECO:0007669"/>
    <property type="project" value="UniProtKB-UniRule"/>
</dbReference>
<evidence type="ECO:0000256" key="7">
    <source>
        <dbReference type="ARBA" id="ARBA00022989"/>
    </source>
</evidence>
<comment type="caution">
    <text evidence="15">The sequence shown here is derived from an EMBL/GenBank/DDBJ whole genome shotgun (WGS) entry which is preliminary data.</text>
</comment>
<dbReference type="InterPro" id="IPR001736">
    <property type="entry name" value="PLipase_D/transphosphatidylase"/>
</dbReference>
<dbReference type="Pfam" id="PF13091">
    <property type="entry name" value="PLDc_2"/>
    <property type="match status" value="2"/>
</dbReference>
<feature type="domain" description="PLD phosphodiesterase" evidence="14">
    <location>
        <begin position="214"/>
        <end position="241"/>
    </location>
</feature>
<comment type="similarity">
    <text evidence="12">Belongs to the phospholipase D family. Cardiolipin synthase subfamily.</text>
</comment>
<dbReference type="PANTHER" id="PTHR21248">
    <property type="entry name" value="CARDIOLIPIN SYNTHASE"/>
    <property type="match status" value="1"/>
</dbReference>
<feature type="active site" evidence="12">
    <location>
        <position position="226"/>
    </location>
</feature>
<dbReference type="CDD" id="cd09110">
    <property type="entry name" value="PLDc_CLS_1"/>
    <property type="match status" value="1"/>
</dbReference>
<dbReference type="NCBIfam" id="TIGR04265">
    <property type="entry name" value="bac_cardiolipin"/>
    <property type="match status" value="1"/>
</dbReference>
<accession>C3J8K8</accession>
<dbReference type="GO" id="GO:0032049">
    <property type="term" value="P:cardiolipin biosynthetic process"/>
    <property type="evidence" value="ECO:0007669"/>
    <property type="project" value="UniProtKB-UniRule"/>
</dbReference>
<proteinExistence type="inferred from homology"/>
<organism evidence="15 16">
    <name type="scientific">Porphyromonas endodontalis (strain ATCC 35406 / DSM 24491 / JCM 8526 / CCUG 16442 / BCRC 14492 / NCTC 13058 / HG 370)</name>
    <name type="common">Bacteroides endodontalis</name>
    <dbReference type="NCBI Taxonomy" id="553175"/>
    <lineage>
        <taxon>Bacteria</taxon>
        <taxon>Pseudomonadati</taxon>
        <taxon>Bacteroidota</taxon>
        <taxon>Bacteroidia</taxon>
        <taxon>Bacteroidales</taxon>
        <taxon>Porphyromonadaceae</taxon>
        <taxon>Porphyromonas</taxon>
    </lineage>
</organism>
<keyword evidence="8 12" id="KW-0443">Lipid metabolism</keyword>
<feature type="active site" evidence="12">
    <location>
        <position position="219"/>
    </location>
</feature>
<dbReference type="EC" id="2.7.8.-" evidence="12 13"/>
<keyword evidence="11 12" id="KW-1208">Phospholipid metabolism</keyword>
<evidence type="ECO:0000256" key="13">
    <source>
        <dbReference type="NCBIfam" id="TIGR04265"/>
    </source>
</evidence>
<evidence type="ECO:0000313" key="15">
    <source>
        <dbReference type="EMBL" id="EEN83419.1"/>
    </source>
</evidence>
<name>C3J8K8_POREA</name>
<dbReference type="AlphaFoldDB" id="C3J8K8"/>
<dbReference type="CDD" id="cd09112">
    <property type="entry name" value="PLDc_CLS_2"/>
    <property type="match status" value="1"/>
</dbReference>
<evidence type="ECO:0000256" key="3">
    <source>
        <dbReference type="ARBA" id="ARBA00022516"/>
    </source>
</evidence>
<dbReference type="SMART" id="SM00155">
    <property type="entry name" value="PLDc"/>
    <property type="match status" value="2"/>
</dbReference>
<evidence type="ECO:0000256" key="5">
    <source>
        <dbReference type="ARBA" id="ARBA00022692"/>
    </source>
</evidence>
<keyword evidence="7 12" id="KW-1133">Transmembrane helix</keyword>
<evidence type="ECO:0000256" key="12">
    <source>
        <dbReference type="HAMAP-Rule" id="MF_01916"/>
    </source>
</evidence>
<dbReference type="eggNOG" id="COG1502">
    <property type="taxonomic scope" value="Bacteria"/>
</dbReference>
<dbReference type="GO" id="GO:0016787">
    <property type="term" value="F:hydrolase activity"/>
    <property type="evidence" value="ECO:0007669"/>
    <property type="project" value="UniProtKB-KW"/>
</dbReference>
<dbReference type="Pfam" id="PF13396">
    <property type="entry name" value="PLDc_N"/>
    <property type="match status" value="1"/>
</dbReference>
<dbReference type="SUPFAM" id="SSF56024">
    <property type="entry name" value="Phospholipase D/nuclease"/>
    <property type="match status" value="2"/>
</dbReference>
<protein>
    <recommendedName>
        <fullName evidence="12 13">Cardiolipin synthase</fullName>
        <shortName evidence="12">CL synthase</shortName>
        <ecNumber evidence="12 13">2.7.8.-</ecNumber>
    </recommendedName>
</protein>
<keyword evidence="2 12" id="KW-1003">Cell membrane</keyword>
<keyword evidence="16" id="KW-1185">Reference proteome</keyword>
<feature type="active site" evidence="12">
    <location>
        <position position="399"/>
    </location>
</feature>
<keyword evidence="10 12" id="KW-0594">Phospholipid biosynthesis</keyword>
<evidence type="ECO:0000256" key="4">
    <source>
        <dbReference type="ARBA" id="ARBA00022679"/>
    </source>
</evidence>
<dbReference type="InterPro" id="IPR030874">
    <property type="entry name" value="Cardiolipin_synth_Firmi"/>
</dbReference>
<reference evidence="15 16" key="1">
    <citation type="submission" date="2009-04" db="EMBL/GenBank/DDBJ databases">
        <authorList>
            <person name="Sebastian Y."/>
            <person name="Madupu R."/>
            <person name="Durkin A.S."/>
            <person name="Torralba M."/>
            <person name="Methe B."/>
            <person name="Sutton G.G."/>
            <person name="Strausberg R.L."/>
            <person name="Nelson K.E."/>
        </authorList>
    </citation>
    <scope>NUCLEOTIDE SEQUENCE [LARGE SCALE GENOMIC DNA]</scope>
    <source>
        <strain evidence="16">ATCC 35406 / BCRC 14492 / JCM 8526 / NCTC 13058 / HG 370</strain>
    </source>
</reference>
<dbReference type="GeneID" id="93365010"/>
<evidence type="ECO:0000256" key="6">
    <source>
        <dbReference type="ARBA" id="ARBA00022737"/>
    </source>
</evidence>
<evidence type="ECO:0000256" key="10">
    <source>
        <dbReference type="ARBA" id="ARBA00023209"/>
    </source>
</evidence>
<dbReference type="Proteomes" id="UP000004295">
    <property type="component" value="Unassembled WGS sequence"/>
</dbReference>
<comment type="subcellular location">
    <subcellularLocation>
        <location evidence="1 12">Cell membrane</location>
        <topology evidence="1 12">Multi-pass membrane protein</topology>
    </subcellularLocation>
</comment>
<feature type="active site" evidence="12">
    <location>
        <position position="397"/>
    </location>
</feature>
<evidence type="ECO:0000256" key="2">
    <source>
        <dbReference type="ARBA" id="ARBA00022475"/>
    </source>
</evidence>